<organism evidence="2 3">
    <name type="scientific">Longibaculum muris</name>
    <dbReference type="NCBI Taxonomy" id="1796628"/>
    <lineage>
        <taxon>Bacteria</taxon>
        <taxon>Bacillati</taxon>
        <taxon>Bacillota</taxon>
        <taxon>Erysipelotrichia</taxon>
        <taxon>Erysipelotrichales</taxon>
        <taxon>Coprobacillaceae</taxon>
        <taxon>Longibaculum</taxon>
    </lineage>
</organism>
<keyword evidence="3" id="KW-1185">Reference proteome</keyword>
<evidence type="ECO:0000313" key="2">
    <source>
        <dbReference type="EMBL" id="TCV98645.1"/>
    </source>
</evidence>
<dbReference type="InterPro" id="IPR057238">
    <property type="entry name" value="DUF7916"/>
</dbReference>
<proteinExistence type="predicted"/>
<dbReference type="EMBL" id="SMCQ01000011">
    <property type="protein sequence ID" value="TCV98645.1"/>
    <property type="molecule type" value="Genomic_DNA"/>
</dbReference>
<name>A0A4R3YZD0_9FIRM</name>
<feature type="domain" description="DUF7916" evidence="1">
    <location>
        <begin position="12"/>
        <end position="312"/>
    </location>
</feature>
<evidence type="ECO:0000259" key="1">
    <source>
        <dbReference type="Pfam" id="PF25509"/>
    </source>
</evidence>
<comment type="caution">
    <text evidence="2">The sequence shown here is derived from an EMBL/GenBank/DDBJ whole genome shotgun (WGS) entry which is preliminary data.</text>
</comment>
<dbReference type="RefSeq" id="WP_066449887.1">
    <property type="nucleotide sequence ID" value="NZ_JANKBF010000012.1"/>
</dbReference>
<sequence length="315" mass="34506">MKLDYRITRLITAKASEVAKYTPMQLKESILKSEGRVIMGQTYLNNPILINGCTSTELMFAFGGDMVMLNGFHFDNPEGANGMQGLSLKELKALVSEKPVGIYMGCPKADDQELAMDPKKAEMRSMMYSKENVLKAKELGASFIVLGGNPGSGTSIKDVILATKEAREILGEDMLIFAGKWEDGIVEKVLGDPLADYDAKEVIKELIDVGADVIDLPAPGSRHGITVEMIRELTEFTHRYKPGTLVMCFLDSNVEIADQDTIRQIAILMKQTGADIHAIGDGGFGGGTWPENIYQLAITMKGKAYTWAKMATPKR</sequence>
<dbReference type="Proteomes" id="UP000295515">
    <property type="component" value="Unassembled WGS sequence"/>
</dbReference>
<dbReference type="AlphaFoldDB" id="A0A4R3YZD0"/>
<dbReference type="Pfam" id="PF25509">
    <property type="entry name" value="DUF7916"/>
    <property type="match status" value="1"/>
</dbReference>
<evidence type="ECO:0000313" key="3">
    <source>
        <dbReference type="Proteomes" id="UP000295515"/>
    </source>
</evidence>
<protein>
    <recommendedName>
        <fullName evidence="1">DUF7916 domain-containing protein</fullName>
    </recommendedName>
</protein>
<dbReference type="GeneID" id="98915521"/>
<reference evidence="2 3" key="1">
    <citation type="submission" date="2019-03" db="EMBL/GenBank/DDBJ databases">
        <title>Genomic Encyclopedia of Type Strains, Phase IV (KMG-IV): sequencing the most valuable type-strain genomes for metagenomic binning, comparative biology and taxonomic classification.</title>
        <authorList>
            <person name="Goeker M."/>
        </authorList>
    </citation>
    <scope>NUCLEOTIDE SEQUENCE [LARGE SCALE GENOMIC DNA]</scope>
    <source>
        <strain evidence="2 3">DSM 29487</strain>
    </source>
</reference>
<accession>A0A4R3YZD0</accession>
<gene>
    <name evidence="2" type="ORF">EDD60_11152</name>
</gene>
<dbReference type="SUPFAM" id="SSF51569">
    <property type="entry name" value="Aldolase"/>
    <property type="match status" value="1"/>
</dbReference>